<comment type="caution">
    <text evidence="2">The sequence shown here is derived from an EMBL/GenBank/DDBJ whole genome shotgun (WGS) entry which is preliminary data.</text>
</comment>
<dbReference type="Pfam" id="PF13524">
    <property type="entry name" value="Glyco_trans_1_2"/>
    <property type="match status" value="1"/>
</dbReference>
<evidence type="ECO:0000259" key="1">
    <source>
        <dbReference type="Pfam" id="PF13524"/>
    </source>
</evidence>
<feature type="domain" description="Spore protein YkvP/CgeB glycosyl transferase-like" evidence="1">
    <location>
        <begin position="145"/>
        <end position="231"/>
    </location>
</feature>
<dbReference type="EMBL" id="JACSYB010000001">
    <property type="protein sequence ID" value="MCG8147763.1"/>
    <property type="molecule type" value="Genomic_DNA"/>
</dbReference>
<keyword evidence="3" id="KW-1185">Reference proteome</keyword>
<keyword evidence="2" id="KW-0808">Transferase</keyword>
<dbReference type="InterPro" id="IPR055259">
    <property type="entry name" value="YkvP/CgeB_Glyco_trans-like"/>
</dbReference>
<dbReference type="AlphaFoldDB" id="A0A9X1URJ0"/>
<dbReference type="SUPFAM" id="SSF53756">
    <property type="entry name" value="UDP-Glycosyltransferase/glycogen phosphorylase"/>
    <property type="match status" value="1"/>
</dbReference>
<dbReference type="GO" id="GO:0016740">
    <property type="term" value="F:transferase activity"/>
    <property type="evidence" value="ECO:0007669"/>
    <property type="project" value="UniProtKB-KW"/>
</dbReference>
<dbReference type="RefSeq" id="WP_239742491.1">
    <property type="nucleotide sequence ID" value="NZ_JACSYB010000001.1"/>
</dbReference>
<gene>
    <name evidence="2" type="ORF">H9W84_06410</name>
</gene>
<accession>A0A9X1URJ0</accession>
<protein>
    <submittedName>
        <fullName evidence="2">Glycosyl transferase</fullName>
    </submittedName>
</protein>
<name>A0A9X1URJ0_9GAMM</name>
<evidence type="ECO:0000313" key="3">
    <source>
        <dbReference type="Proteomes" id="UP001139238"/>
    </source>
</evidence>
<proteinExistence type="predicted"/>
<sequence>MDIGIPLSKFAYTPEAYAYVKYLKELGHQVQLDYELDPNNDVNIYFMGGRPFWKKKEGRAIEIHEYQSLSTPPYAHFKNFTKKIVNKRPNGRIFLNEFVHRDLSFSDNIPYIYRDMGVEEALFQSPSENPLYDIVYCGSIAGRNGLIEVLRRLAGNYKVVVVGNVSEIERSLLKHKNITILGRVERSDLPAIYRNARYGLNFTPDIYPFNIQTSTKTLEYLASGLGLISNHYYWIEGFCKEIGIEPIWLQEGRSTILPNVYNSPAMDMYSWENILINCKFEKFLQNCLE</sequence>
<organism evidence="2 3">
    <name type="scientific">Moraxella tetraodonis</name>
    <dbReference type="NCBI Taxonomy" id="2767221"/>
    <lineage>
        <taxon>Bacteria</taxon>
        <taxon>Pseudomonadati</taxon>
        <taxon>Pseudomonadota</taxon>
        <taxon>Gammaproteobacteria</taxon>
        <taxon>Moraxellales</taxon>
        <taxon>Moraxellaceae</taxon>
        <taxon>Moraxella</taxon>
    </lineage>
</organism>
<evidence type="ECO:0000313" key="2">
    <source>
        <dbReference type="EMBL" id="MCG8147763.1"/>
    </source>
</evidence>
<dbReference type="Gene3D" id="3.40.50.2000">
    <property type="entry name" value="Glycogen Phosphorylase B"/>
    <property type="match status" value="1"/>
</dbReference>
<dbReference type="Proteomes" id="UP001139238">
    <property type="component" value="Unassembled WGS sequence"/>
</dbReference>
<reference evidence="2" key="1">
    <citation type="submission" date="2021-08" db="EMBL/GenBank/DDBJ databases">
        <title>Complete genome sequence of Moraxella sp strain PS-22.</title>
        <authorList>
            <person name="Das S.K."/>
        </authorList>
    </citation>
    <scope>NUCLEOTIDE SEQUENCE</scope>
    <source>
        <strain evidence="2">PS-22</strain>
    </source>
</reference>